<reference evidence="2" key="1">
    <citation type="journal article" date="2014" name="PLoS ONE">
        <title>Transcriptome-Based Identification of ABC Transporters in the Western Tarnished Plant Bug Lygus hesperus.</title>
        <authorList>
            <person name="Hull J.J."/>
            <person name="Chaney K."/>
            <person name="Geib S.M."/>
            <person name="Fabrick J.A."/>
            <person name="Brent C.S."/>
            <person name="Walsh D."/>
            <person name="Lavine L.C."/>
        </authorList>
    </citation>
    <scope>NUCLEOTIDE SEQUENCE</scope>
</reference>
<name>A0A0A9XNA2_LYGHE</name>
<organism evidence="2">
    <name type="scientific">Lygus hesperus</name>
    <name type="common">Western plant bug</name>
    <dbReference type="NCBI Taxonomy" id="30085"/>
    <lineage>
        <taxon>Eukaryota</taxon>
        <taxon>Metazoa</taxon>
        <taxon>Ecdysozoa</taxon>
        <taxon>Arthropoda</taxon>
        <taxon>Hexapoda</taxon>
        <taxon>Insecta</taxon>
        <taxon>Pterygota</taxon>
        <taxon>Neoptera</taxon>
        <taxon>Paraneoptera</taxon>
        <taxon>Hemiptera</taxon>
        <taxon>Heteroptera</taxon>
        <taxon>Panheteroptera</taxon>
        <taxon>Cimicomorpha</taxon>
        <taxon>Miridae</taxon>
        <taxon>Mirini</taxon>
        <taxon>Lygus</taxon>
    </lineage>
</organism>
<proteinExistence type="predicted"/>
<dbReference type="EMBL" id="GBHO01025029">
    <property type="protein sequence ID" value="JAG18575.1"/>
    <property type="molecule type" value="Transcribed_RNA"/>
</dbReference>
<evidence type="ECO:0000313" key="2">
    <source>
        <dbReference type="EMBL" id="JAG18575.1"/>
    </source>
</evidence>
<protein>
    <submittedName>
        <fullName evidence="2">Uncharacterized protein</fullName>
    </submittedName>
</protein>
<accession>A0A0A9XNA2</accession>
<evidence type="ECO:0000256" key="1">
    <source>
        <dbReference type="SAM" id="MobiDB-lite"/>
    </source>
</evidence>
<dbReference type="EMBL" id="GDHC01014850">
    <property type="protein sequence ID" value="JAQ03779.1"/>
    <property type="molecule type" value="Transcribed_RNA"/>
</dbReference>
<gene>
    <name evidence="2" type="ORF">CM83_23784</name>
    <name evidence="3" type="ORF">g.17634</name>
</gene>
<sequence>MVLMPSQEEQHHAEVQSCKHSPRTLPLRLSTESVQMNEQGRVVLSHVLRMVRKLLLCRQNTHDLYSQVKLVCKAVTKRLHDKSGQQDSVVQHSHLISLMKCF</sequence>
<dbReference type="AlphaFoldDB" id="A0A0A9XNA2"/>
<evidence type="ECO:0000313" key="3">
    <source>
        <dbReference type="EMBL" id="JAQ03779.1"/>
    </source>
</evidence>
<feature type="region of interest" description="Disordered" evidence="1">
    <location>
        <begin position="1"/>
        <end position="21"/>
    </location>
</feature>
<reference evidence="3" key="3">
    <citation type="journal article" date="2016" name="Gigascience">
        <title>De novo construction of an expanded transcriptome assembly for the western tarnished plant bug, Lygus hesperus.</title>
        <authorList>
            <person name="Tassone E.E."/>
            <person name="Geib S.M."/>
            <person name="Hall B."/>
            <person name="Fabrick J.A."/>
            <person name="Brent C.S."/>
            <person name="Hull J.J."/>
        </authorList>
    </citation>
    <scope>NUCLEOTIDE SEQUENCE</scope>
</reference>
<reference evidence="2" key="2">
    <citation type="submission" date="2014-07" db="EMBL/GenBank/DDBJ databases">
        <authorList>
            <person name="Hull J."/>
        </authorList>
    </citation>
    <scope>NUCLEOTIDE SEQUENCE</scope>
</reference>